<dbReference type="VEuPathDB" id="CryptoDB:Vbra_367"/>
<gene>
    <name evidence="3" type="ORF">Vbra_367</name>
</gene>
<dbReference type="Proteomes" id="UP000041254">
    <property type="component" value="Unassembled WGS sequence"/>
</dbReference>
<evidence type="ECO:0000313" key="4">
    <source>
        <dbReference type="Proteomes" id="UP000041254"/>
    </source>
</evidence>
<feature type="chain" id="PRO_5005191316" evidence="2">
    <location>
        <begin position="17"/>
        <end position="203"/>
    </location>
</feature>
<feature type="coiled-coil region" evidence="1">
    <location>
        <begin position="108"/>
        <end position="142"/>
    </location>
</feature>
<proteinExistence type="predicted"/>
<dbReference type="EMBL" id="CDMY01000950">
    <property type="protein sequence ID" value="CEM37703.1"/>
    <property type="molecule type" value="Genomic_DNA"/>
</dbReference>
<keyword evidence="2" id="KW-0732">Signal</keyword>
<evidence type="ECO:0000313" key="3">
    <source>
        <dbReference type="EMBL" id="CEM37703.1"/>
    </source>
</evidence>
<protein>
    <submittedName>
        <fullName evidence="3">Uncharacterized protein</fullName>
    </submittedName>
</protein>
<feature type="signal peptide" evidence="2">
    <location>
        <begin position="1"/>
        <end position="16"/>
    </location>
</feature>
<reference evidence="3 4" key="1">
    <citation type="submission" date="2014-11" db="EMBL/GenBank/DDBJ databases">
        <authorList>
            <person name="Zhu J."/>
            <person name="Qi W."/>
            <person name="Song R."/>
        </authorList>
    </citation>
    <scope>NUCLEOTIDE SEQUENCE [LARGE SCALE GENOMIC DNA]</scope>
</reference>
<name>A0A0G4H243_VITBC</name>
<keyword evidence="1" id="KW-0175">Coiled coil</keyword>
<evidence type="ECO:0000256" key="2">
    <source>
        <dbReference type="SAM" id="SignalP"/>
    </source>
</evidence>
<dbReference type="InParanoid" id="A0A0G4H243"/>
<organism evidence="3 4">
    <name type="scientific">Vitrella brassicaformis (strain CCMP3155)</name>
    <dbReference type="NCBI Taxonomy" id="1169540"/>
    <lineage>
        <taxon>Eukaryota</taxon>
        <taxon>Sar</taxon>
        <taxon>Alveolata</taxon>
        <taxon>Colpodellida</taxon>
        <taxon>Vitrellaceae</taxon>
        <taxon>Vitrella</taxon>
    </lineage>
</organism>
<dbReference type="AlphaFoldDB" id="A0A0G4H243"/>
<accession>A0A0G4H243</accession>
<keyword evidence="4" id="KW-1185">Reference proteome</keyword>
<evidence type="ECO:0000256" key="1">
    <source>
        <dbReference type="SAM" id="Coils"/>
    </source>
</evidence>
<sequence>MRLPVHVIAALPYALAYWLPPPPPLTPATTASSTIPCRPLTSCPSRHLLRHSTRLAMSEEQATKQVTADDTERIQIPSDLEEARKRLNYSGVGIAVFQIQAERGQLAVDRLEEALLDAEDHMDGLEEEIENLTNKPHKTREERRRLRHATDLLDDWKRKRQWTQKLIREYMAESYKYALGLKFRRQNLLSGVDRLTSMPADEP</sequence>